<dbReference type="SUPFAM" id="SSF51120">
    <property type="entry name" value="beta-Roll"/>
    <property type="match status" value="1"/>
</dbReference>
<accession>A0A2T9KCS4</accession>
<keyword evidence="2" id="KW-1185">Reference proteome</keyword>
<dbReference type="PRINTS" id="PR00313">
    <property type="entry name" value="CABNDNGRPT"/>
</dbReference>
<evidence type="ECO:0000313" key="2">
    <source>
        <dbReference type="Proteomes" id="UP000245073"/>
    </source>
</evidence>
<dbReference type="OrthoDB" id="7208798at2"/>
<evidence type="ECO:0000313" key="1">
    <source>
        <dbReference type="EMBL" id="PVM93693.1"/>
    </source>
</evidence>
<dbReference type="InterPro" id="IPR016187">
    <property type="entry name" value="CTDL_fold"/>
</dbReference>
<organism evidence="1 2">
    <name type="scientific">Caulobacter endophyticus</name>
    <dbReference type="NCBI Taxonomy" id="2172652"/>
    <lineage>
        <taxon>Bacteria</taxon>
        <taxon>Pseudomonadati</taxon>
        <taxon>Pseudomonadota</taxon>
        <taxon>Alphaproteobacteria</taxon>
        <taxon>Caulobacterales</taxon>
        <taxon>Caulobacteraceae</taxon>
        <taxon>Caulobacter</taxon>
    </lineage>
</organism>
<name>A0A2T9KCS4_9CAUL</name>
<gene>
    <name evidence="1" type="ORF">DDF67_03170</name>
</gene>
<evidence type="ECO:0008006" key="3">
    <source>
        <dbReference type="Google" id="ProtNLM"/>
    </source>
</evidence>
<proteinExistence type="predicted"/>
<reference evidence="1 2" key="1">
    <citation type="submission" date="2018-04" db="EMBL/GenBank/DDBJ databases">
        <title>The genome sequence of Caulobacter sp. 744.</title>
        <authorList>
            <person name="Gao J."/>
            <person name="Sun J."/>
        </authorList>
    </citation>
    <scope>NUCLEOTIDE SEQUENCE [LARGE SCALE GENOMIC DNA]</scope>
    <source>
        <strain evidence="1 2">774</strain>
    </source>
</reference>
<dbReference type="CDD" id="cd00037">
    <property type="entry name" value="CLECT"/>
    <property type="match status" value="1"/>
</dbReference>
<dbReference type="RefSeq" id="WP_109099498.1">
    <property type="nucleotide sequence ID" value="NZ_QDKQ01000016.1"/>
</dbReference>
<dbReference type="Gene3D" id="2.160.20.160">
    <property type="match status" value="1"/>
</dbReference>
<dbReference type="InterPro" id="IPR011049">
    <property type="entry name" value="Serralysin-like_metalloprot_C"/>
</dbReference>
<sequence>MTTIITDVGRTLTWEQARDYSVEYGGALTSRLYHSYGGKGGGREHRFEGYAWIGAHKVADDWVWMDGSPVQQTDGDYQSGDVDPVLIDGDPTNDPDYALLSGSILRPLDEGIQTEFLTQFIWEQTSTTVNGTPFRDKVWAVEAGQKINLGAGDDWVYDDSDSETAKIFLNMGTGNDVVTINGVTHTTVSDGEGSDQIAIYNGVIKAALDGDNDSYYAAAGTVSYDTAKIGITRLPGTGDGVVRVFSEEIGTDEVDAFHIIGGSGDDILFSFQRITGGRGNDILSPFAYASGGDGNDILSAESYQRVTLLGDAGDDTFIFRSAAEATGGAGADRFDFTDVVSVRINDLGASDRIVLGSLIEVEVQEAFATGYLKQAHRGGYTYLSIDTNGGGDDYIEFLTLKGLFNTADYILT</sequence>
<dbReference type="SUPFAM" id="SSF56436">
    <property type="entry name" value="C-type lectin-like"/>
    <property type="match status" value="1"/>
</dbReference>
<comment type="caution">
    <text evidence="1">The sequence shown here is derived from an EMBL/GenBank/DDBJ whole genome shotgun (WGS) entry which is preliminary data.</text>
</comment>
<protein>
    <recommendedName>
        <fullName evidence="3">Hemolysin-type calcium-binding repeat-containing protein</fullName>
    </recommendedName>
</protein>
<dbReference type="Proteomes" id="UP000245073">
    <property type="component" value="Unassembled WGS sequence"/>
</dbReference>
<dbReference type="AlphaFoldDB" id="A0A2T9KCS4"/>
<dbReference type="EMBL" id="QDKQ01000016">
    <property type="protein sequence ID" value="PVM93693.1"/>
    <property type="molecule type" value="Genomic_DNA"/>
</dbReference>